<sequence length="171" mass="18933">MIMALCISGSWAETTADPKPTYKEITRSKAWLVGERQFAGSEKQYFATTPQANDPGKGSTFFSLVCIHSKPDQLLVLVESKEMLTETNVLFKVQFGKEERQGTLPLRKFSDKDRNLHAVIPTTSPMLADLKRADPYFAIGYKKDGKEIIHGYLSAGSTNAINTLLKVCKAG</sequence>
<gene>
    <name evidence="1" type="ORF">C4K68_06550</name>
</gene>
<accession>A0A2S5KU68</accession>
<name>A0A2S5KU68_9PROT</name>
<protein>
    <submittedName>
        <fullName evidence="1">Uncharacterized protein</fullName>
    </submittedName>
</protein>
<comment type="caution">
    <text evidence="1">The sequence shown here is derived from an EMBL/GenBank/DDBJ whole genome shotgun (WGS) entry which is preliminary data.</text>
</comment>
<dbReference type="AlphaFoldDB" id="A0A2S5KU68"/>
<dbReference type="EMBL" id="PRLP01000017">
    <property type="protein sequence ID" value="PPC78288.1"/>
    <property type="molecule type" value="Genomic_DNA"/>
</dbReference>
<reference evidence="1 2" key="1">
    <citation type="submission" date="2018-02" db="EMBL/GenBank/DDBJ databases">
        <title>novel marine gammaproteobacteria from coastal saline agro ecosystem.</title>
        <authorList>
            <person name="Krishnan R."/>
            <person name="Ramesh Kumar N."/>
        </authorList>
    </citation>
    <scope>NUCLEOTIDE SEQUENCE [LARGE SCALE GENOMIC DNA]</scope>
    <source>
        <strain evidence="1 2">228</strain>
    </source>
</reference>
<evidence type="ECO:0000313" key="1">
    <source>
        <dbReference type="EMBL" id="PPC78288.1"/>
    </source>
</evidence>
<dbReference type="Proteomes" id="UP000238196">
    <property type="component" value="Unassembled WGS sequence"/>
</dbReference>
<proteinExistence type="predicted"/>
<organism evidence="1 2">
    <name type="scientific">Proteobacteria bacterium 228</name>
    <dbReference type="NCBI Taxonomy" id="2083153"/>
    <lineage>
        <taxon>Bacteria</taxon>
        <taxon>Pseudomonadati</taxon>
        <taxon>Pseudomonadota</taxon>
    </lineage>
</organism>
<evidence type="ECO:0000313" key="2">
    <source>
        <dbReference type="Proteomes" id="UP000238196"/>
    </source>
</evidence>